<dbReference type="RefSeq" id="WP_167172200.1">
    <property type="nucleotide sequence ID" value="NZ_JAAMOZ010000006.1"/>
</dbReference>
<keyword evidence="1" id="KW-0472">Membrane</keyword>
<keyword evidence="3" id="KW-1185">Reference proteome</keyword>
<dbReference type="EMBL" id="JAAMOZ010000006">
    <property type="protein sequence ID" value="NIH58871.1"/>
    <property type="molecule type" value="Genomic_DNA"/>
</dbReference>
<evidence type="ECO:0000256" key="1">
    <source>
        <dbReference type="SAM" id="Phobius"/>
    </source>
</evidence>
<keyword evidence="1" id="KW-1133">Transmembrane helix</keyword>
<proteinExistence type="predicted"/>
<dbReference type="Proteomes" id="UP000749311">
    <property type="component" value="Unassembled WGS sequence"/>
</dbReference>
<protein>
    <submittedName>
        <fullName evidence="2">Uncharacterized protein</fullName>
    </submittedName>
</protein>
<organism evidence="2 3">
    <name type="scientific">Brooklawnia cerclae</name>
    <dbReference type="NCBI Taxonomy" id="349934"/>
    <lineage>
        <taxon>Bacteria</taxon>
        <taxon>Bacillati</taxon>
        <taxon>Actinomycetota</taxon>
        <taxon>Actinomycetes</taxon>
        <taxon>Propionibacteriales</taxon>
        <taxon>Propionibacteriaceae</taxon>
        <taxon>Brooklawnia</taxon>
    </lineage>
</organism>
<sequence length="80" mass="8848">PAWLQSLAAFLPTDAALSTFRNAVAGQVTETFVSMVPLVFWTFVAFAATAYLTERARVVPVREFRTEPGEPVLRLHPRSA</sequence>
<feature type="transmembrane region" description="Helical" evidence="1">
    <location>
        <begin position="31"/>
        <end position="52"/>
    </location>
</feature>
<reference evidence="2 3" key="1">
    <citation type="submission" date="2020-02" db="EMBL/GenBank/DDBJ databases">
        <title>Sequencing the genomes of 1000 actinobacteria strains.</title>
        <authorList>
            <person name="Klenk H.-P."/>
        </authorList>
    </citation>
    <scope>NUCLEOTIDE SEQUENCE [LARGE SCALE GENOMIC DNA]</scope>
    <source>
        <strain evidence="2 3">DSM 19609</strain>
    </source>
</reference>
<comment type="caution">
    <text evidence="2">The sequence shown here is derived from an EMBL/GenBank/DDBJ whole genome shotgun (WGS) entry which is preliminary data.</text>
</comment>
<evidence type="ECO:0000313" key="3">
    <source>
        <dbReference type="Proteomes" id="UP000749311"/>
    </source>
</evidence>
<keyword evidence="1" id="KW-0812">Transmembrane</keyword>
<feature type="non-terminal residue" evidence="2">
    <location>
        <position position="1"/>
    </location>
</feature>
<name>A0ABX0SPY0_9ACTN</name>
<gene>
    <name evidence="2" type="ORF">FB473_003573</name>
</gene>
<evidence type="ECO:0000313" key="2">
    <source>
        <dbReference type="EMBL" id="NIH58871.1"/>
    </source>
</evidence>
<accession>A0ABX0SPY0</accession>